<evidence type="ECO:0000313" key="2">
    <source>
        <dbReference type="EMBL" id="KAK6948884.1"/>
    </source>
</evidence>
<dbReference type="Proteomes" id="UP001369815">
    <property type="component" value="Unassembled WGS sequence"/>
</dbReference>
<feature type="region of interest" description="Disordered" evidence="1">
    <location>
        <begin position="184"/>
        <end position="212"/>
    </location>
</feature>
<gene>
    <name evidence="2" type="ORF">Daesc_008955</name>
</gene>
<accession>A0AAX6M8V4</accession>
<name>A0AAX6M8V4_9PEZI</name>
<dbReference type="EMBL" id="JBANMG010000009">
    <property type="protein sequence ID" value="KAK6948884.1"/>
    <property type="molecule type" value="Genomic_DNA"/>
</dbReference>
<organism evidence="2 3">
    <name type="scientific">Daldinia eschscholtzii</name>
    <dbReference type="NCBI Taxonomy" id="292717"/>
    <lineage>
        <taxon>Eukaryota</taxon>
        <taxon>Fungi</taxon>
        <taxon>Dikarya</taxon>
        <taxon>Ascomycota</taxon>
        <taxon>Pezizomycotina</taxon>
        <taxon>Sordariomycetes</taxon>
        <taxon>Xylariomycetidae</taxon>
        <taxon>Xylariales</taxon>
        <taxon>Hypoxylaceae</taxon>
        <taxon>Daldinia</taxon>
    </lineage>
</organism>
<reference evidence="2 3" key="1">
    <citation type="journal article" date="2024" name="Front Chem Biol">
        <title>Unveiling the potential of Daldinia eschscholtzii MFLUCC 19-0629 through bioactivity and bioinformatics studies for enhanced sustainable agriculture production.</title>
        <authorList>
            <person name="Brooks S."/>
            <person name="Weaver J.A."/>
            <person name="Klomchit A."/>
            <person name="Alharthi S.A."/>
            <person name="Onlamun T."/>
            <person name="Nurani R."/>
            <person name="Vong T.K."/>
            <person name="Alberti F."/>
            <person name="Greco C."/>
        </authorList>
    </citation>
    <scope>NUCLEOTIDE SEQUENCE [LARGE SCALE GENOMIC DNA]</scope>
    <source>
        <strain evidence="2">MFLUCC 19-0629</strain>
    </source>
</reference>
<protein>
    <submittedName>
        <fullName evidence="2">Uncharacterized protein</fullName>
    </submittedName>
</protein>
<dbReference type="AlphaFoldDB" id="A0AAX6M8V4"/>
<comment type="caution">
    <text evidence="2">The sequence shown here is derived from an EMBL/GenBank/DDBJ whole genome shotgun (WGS) entry which is preliminary data.</text>
</comment>
<evidence type="ECO:0000313" key="3">
    <source>
        <dbReference type="Proteomes" id="UP001369815"/>
    </source>
</evidence>
<keyword evidence="3" id="KW-1185">Reference proteome</keyword>
<feature type="compositionally biased region" description="Basic and acidic residues" evidence="1">
    <location>
        <begin position="203"/>
        <end position="212"/>
    </location>
</feature>
<evidence type="ECO:0000256" key="1">
    <source>
        <dbReference type="SAM" id="MobiDB-lite"/>
    </source>
</evidence>
<sequence length="252" mass="27393">MVIGRGPSWPLLLDRVSGESYVSKGSILLLLGWARRVRDRAVVFDNSTTEEAFSLAEAPPSRGSKRRTIFVTSNVVSVEHSGDRLGKGGPILVAEAILELEITRALTVPRRHVGRLSCPSGKHEANMLDLERIGEVSPSRSTVAPVTDQDLLLAKLCQSFKTGNSGALTSYVILTSGRFVRSASSRRRVQPSPISWPVTVKRPTKDGDEDGVVRDDYLMQEVSTATGPGSESGGPNVSLQRLRATECHRSRF</sequence>
<proteinExistence type="predicted"/>